<evidence type="ECO:0000256" key="8">
    <source>
        <dbReference type="SAM" id="MobiDB-lite"/>
    </source>
</evidence>
<evidence type="ECO:0000256" key="3">
    <source>
        <dbReference type="ARBA" id="ARBA00022723"/>
    </source>
</evidence>
<dbReference type="EMBL" id="JACHJJ010000002">
    <property type="protein sequence ID" value="MBB5961534.1"/>
    <property type="molecule type" value="Genomic_DNA"/>
</dbReference>
<evidence type="ECO:0000313" key="9">
    <source>
        <dbReference type="EMBL" id="MBB5961534.1"/>
    </source>
</evidence>
<evidence type="ECO:0000256" key="4">
    <source>
        <dbReference type="ARBA" id="ARBA00023002"/>
    </source>
</evidence>
<evidence type="ECO:0008006" key="11">
    <source>
        <dbReference type="Google" id="ProtNLM"/>
    </source>
</evidence>
<evidence type="ECO:0000256" key="5">
    <source>
        <dbReference type="ARBA" id="ARBA00023004"/>
    </source>
</evidence>
<dbReference type="InterPro" id="IPR002397">
    <property type="entry name" value="Cyt_P450_B"/>
</dbReference>
<dbReference type="AlphaFoldDB" id="A0A841CZ11"/>
<dbReference type="Pfam" id="PF00067">
    <property type="entry name" value="p450"/>
    <property type="match status" value="1"/>
</dbReference>
<dbReference type="GO" id="GO:0008395">
    <property type="term" value="F:steroid hydroxylase activity"/>
    <property type="evidence" value="ECO:0007669"/>
    <property type="project" value="TreeGrafter"/>
</dbReference>
<evidence type="ECO:0000256" key="1">
    <source>
        <dbReference type="ARBA" id="ARBA00010617"/>
    </source>
</evidence>
<dbReference type="InterPro" id="IPR001128">
    <property type="entry name" value="Cyt_P450"/>
</dbReference>
<keyword evidence="4 7" id="KW-0560">Oxidoreductase</keyword>
<dbReference type="RefSeq" id="WP_338047579.1">
    <property type="nucleotide sequence ID" value="NZ_BAAAWZ010000001.1"/>
</dbReference>
<dbReference type="Gene3D" id="1.10.630.10">
    <property type="entry name" value="Cytochrome P450"/>
    <property type="match status" value="1"/>
</dbReference>
<dbReference type="CDD" id="cd11078">
    <property type="entry name" value="CYP130-like"/>
    <property type="match status" value="1"/>
</dbReference>
<dbReference type="PANTHER" id="PTHR46696:SF4">
    <property type="entry name" value="BIOTIN BIOSYNTHESIS CYTOCHROME P450"/>
    <property type="match status" value="1"/>
</dbReference>
<dbReference type="InterPro" id="IPR017972">
    <property type="entry name" value="Cyt_P450_CS"/>
</dbReference>
<dbReference type="SUPFAM" id="SSF48264">
    <property type="entry name" value="Cytochrome P450"/>
    <property type="match status" value="1"/>
</dbReference>
<accession>A0A841CZ11</accession>
<keyword evidence="3 7" id="KW-0479">Metal-binding</keyword>
<comment type="caution">
    <text evidence="9">The sequence shown here is derived from an EMBL/GenBank/DDBJ whole genome shotgun (WGS) entry which is preliminary data.</text>
</comment>
<organism evidence="9 10">
    <name type="scientific">Planomonospora venezuelensis</name>
    <dbReference type="NCBI Taxonomy" id="1999"/>
    <lineage>
        <taxon>Bacteria</taxon>
        <taxon>Bacillati</taxon>
        <taxon>Actinomycetota</taxon>
        <taxon>Actinomycetes</taxon>
        <taxon>Streptosporangiales</taxon>
        <taxon>Streptosporangiaceae</taxon>
        <taxon>Planomonospora</taxon>
    </lineage>
</organism>
<name>A0A841CZ11_PLAVE</name>
<keyword evidence="2 7" id="KW-0349">Heme</keyword>
<dbReference type="GO" id="GO:0005506">
    <property type="term" value="F:iron ion binding"/>
    <property type="evidence" value="ECO:0007669"/>
    <property type="project" value="InterPro"/>
</dbReference>
<keyword evidence="5 7" id="KW-0408">Iron</keyword>
<dbReference type="PRINTS" id="PR00359">
    <property type="entry name" value="BP450"/>
</dbReference>
<keyword evidence="10" id="KW-1185">Reference proteome</keyword>
<dbReference type="PANTHER" id="PTHR46696">
    <property type="entry name" value="P450, PUTATIVE (EUROFUNG)-RELATED"/>
    <property type="match status" value="1"/>
</dbReference>
<evidence type="ECO:0000256" key="2">
    <source>
        <dbReference type="ARBA" id="ARBA00022617"/>
    </source>
</evidence>
<evidence type="ECO:0000256" key="7">
    <source>
        <dbReference type="RuleBase" id="RU000461"/>
    </source>
</evidence>
<dbReference type="GO" id="GO:0036199">
    <property type="term" value="F:cholest-4-en-3-one 26-monooxygenase activity"/>
    <property type="evidence" value="ECO:0007669"/>
    <property type="project" value="TreeGrafter"/>
</dbReference>
<reference evidence="9 10" key="1">
    <citation type="submission" date="2020-08" db="EMBL/GenBank/DDBJ databases">
        <title>Genomic Encyclopedia of Type Strains, Phase III (KMG-III): the genomes of soil and plant-associated and newly described type strains.</title>
        <authorList>
            <person name="Whitman W."/>
        </authorList>
    </citation>
    <scope>NUCLEOTIDE SEQUENCE [LARGE SCALE GENOMIC DNA]</scope>
    <source>
        <strain evidence="9 10">CECT 3303</strain>
    </source>
</reference>
<evidence type="ECO:0000313" key="10">
    <source>
        <dbReference type="Proteomes" id="UP000562352"/>
    </source>
</evidence>
<dbReference type="InterPro" id="IPR036396">
    <property type="entry name" value="Cyt_P450_sf"/>
</dbReference>
<dbReference type="Proteomes" id="UP000562352">
    <property type="component" value="Unassembled WGS sequence"/>
</dbReference>
<keyword evidence="6 7" id="KW-0503">Monooxygenase</keyword>
<feature type="compositionally biased region" description="Basic and acidic residues" evidence="8">
    <location>
        <begin position="13"/>
        <end position="33"/>
    </location>
</feature>
<gene>
    <name evidence="9" type="ORF">FHS22_000791</name>
</gene>
<dbReference type="GO" id="GO:0020037">
    <property type="term" value="F:heme binding"/>
    <property type="evidence" value="ECO:0007669"/>
    <property type="project" value="InterPro"/>
</dbReference>
<dbReference type="GO" id="GO:0006707">
    <property type="term" value="P:cholesterol catabolic process"/>
    <property type="evidence" value="ECO:0007669"/>
    <property type="project" value="TreeGrafter"/>
</dbReference>
<proteinExistence type="inferred from homology"/>
<evidence type="ECO:0000256" key="6">
    <source>
        <dbReference type="ARBA" id="ARBA00023033"/>
    </source>
</evidence>
<comment type="similarity">
    <text evidence="1 7">Belongs to the cytochrome P450 family.</text>
</comment>
<feature type="region of interest" description="Disordered" evidence="8">
    <location>
        <begin position="1"/>
        <end position="35"/>
    </location>
</feature>
<sequence>MEPSPQAADDGAVDDRAVRDRTVDDGAVDDRTARGPVAYDPYDYAIHEDPYPTYARLREEAPLYRDDALGFWALSRHADVAAAFRDHERYSNANGVSLDPSAWGPDAHRTMSFLGMDPPSHTRMRSLVSKGFTPRRVRELEGDVLRLTRRHLGPALEKGEFDFVADVAGRLPMDVVCELMGVPEADRDELRRLADLVVHREEGLNDVPPAGMEASLTLVGYYQDLVAERRRRPGGDLTSALVTAQEGRDRLTEAEIIAFLFLMVVAGNETTTKLLANALYWGRRNPAQLAKPLGDPDRVADWVEETLRYDASSQALARTVTEETELHGRTVPAGDRMLLLVGAANRDPRAFPEPDAYDLDRDTSQMVSFGGGRHFCLGAGLARLEARIALTEFVRRVRGYEVDEAGAVRVHSVNVRGFAALPVSVDLRTRPDRTPS</sequence>
<dbReference type="PROSITE" id="PS00086">
    <property type="entry name" value="CYTOCHROME_P450"/>
    <property type="match status" value="1"/>
</dbReference>
<protein>
    <recommendedName>
        <fullName evidence="11">Cytochrome P450</fullName>
    </recommendedName>
</protein>
<dbReference type="FunFam" id="1.10.630.10:FF:000018">
    <property type="entry name" value="Cytochrome P450 monooxygenase"/>
    <property type="match status" value="1"/>
</dbReference>